<dbReference type="PROSITE" id="PS50011">
    <property type="entry name" value="PROTEIN_KINASE_DOM"/>
    <property type="match status" value="1"/>
</dbReference>
<sequence>MSSERRIDDLRNLVNGLYNLGQTIGTGHFAVVKLARHVFTQKEVAVKVIDKS</sequence>
<feature type="domain" description="Protein kinase" evidence="2">
    <location>
        <begin position="18"/>
        <end position="52"/>
    </location>
</feature>
<evidence type="ECO:0000313" key="4">
    <source>
        <dbReference type="Proteomes" id="UP000676336"/>
    </source>
</evidence>
<dbReference type="Gene3D" id="3.30.200.20">
    <property type="entry name" value="Phosphorylase Kinase, domain 1"/>
    <property type="match status" value="1"/>
</dbReference>
<dbReference type="SUPFAM" id="SSF56112">
    <property type="entry name" value="Protein kinase-like (PK-like)"/>
    <property type="match status" value="1"/>
</dbReference>
<protein>
    <recommendedName>
        <fullName evidence="2">Protein kinase domain-containing protein</fullName>
    </recommendedName>
</protein>
<keyword evidence="1" id="KW-0067">ATP-binding</keyword>
<dbReference type="PROSITE" id="PS00107">
    <property type="entry name" value="PROTEIN_KINASE_ATP"/>
    <property type="match status" value="1"/>
</dbReference>
<feature type="binding site" evidence="1">
    <location>
        <position position="47"/>
    </location>
    <ligand>
        <name>ATP</name>
        <dbReference type="ChEBI" id="CHEBI:30616"/>
    </ligand>
</feature>
<dbReference type="GO" id="GO:0004672">
    <property type="term" value="F:protein kinase activity"/>
    <property type="evidence" value="ECO:0007669"/>
    <property type="project" value="InterPro"/>
</dbReference>
<dbReference type="InterPro" id="IPR000719">
    <property type="entry name" value="Prot_kinase_dom"/>
</dbReference>
<dbReference type="InterPro" id="IPR017441">
    <property type="entry name" value="Protein_kinase_ATP_BS"/>
</dbReference>
<comment type="caution">
    <text evidence="3">The sequence shown here is derived from an EMBL/GenBank/DDBJ whole genome shotgun (WGS) entry which is preliminary data.</text>
</comment>
<dbReference type="GO" id="GO:0005524">
    <property type="term" value="F:ATP binding"/>
    <property type="evidence" value="ECO:0007669"/>
    <property type="project" value="UniProtKB-UniRule"/>
</dbReference>
<dbReference type="Proteomes" id="UP000676336">
    <property type="component" value="Unassembled WGS sequence"/>
</dbReference>
<gene>
    <name evidence="3" type="ORF">SMN809_LOCUS41160</name>
</gene>
<name>A0A8S2ZPZ0_9BILA</name>
<organism evidence="3 4">
    <name type="scientific">Rotaria magnacalcarata</name>
    <dbReference type="NCBI Taxonomy" id="392030"/>
    <lineage>
        <taxon>Eukaryota</taxon>
        <taxon>Metazoa</taxon>
        <taxon>Spiralia</taxon>
        <taxon>Gnathifera</taxon>
        <taxon>Rotifera</taxon>
        <taxon>Eurotatoria</taxon>
        <taxon>Bdelloidea</taxon>
        <taxon>Philodinida</taxon>
        <taxon>Philodinidae</taxon>
        <taxon>Rotaria</taxon>
    </lineage>
</organism>
<feature type="non-terminal residue" evidence="3">
    <location>
        <position position="1"/>
    </location>
</feature>
<reference evidence="3" key="1">
    <citation type="submission" date="2021-02" db="EMBL/GenBank/DDBJ databases">
        <authorList>
            <person name="Nowell W R."/>
        </authorList>
    </citation>
    <scope>NUCLEOTIDE SEQUENCE</scope>
</reference>
<evidence type="ECO:0000259" key="2">
    <source>
        <dbReference type="PROSITE" id="PS50011"/>
    </source>
</evidence>
<evidence type="ECO:0000313" key="3">
    <source>
        <dbReference type="EMBL" id="CAF4652446.1"/>
    </source>
</evidence>
<evidence type="ECO:0000256" key="1">
    <source>
        <dbReference type="PROSITE-ProRule" id="PRU10141"/>
    </source>
</evidence>
<dbReference type="EMBL" id="CAJOBI010115326">
    <property type="protein sequence ID" value="CAF4652446.1"/>
    <property type="molecule type" value="Genomic_DNA"/>
</dbReference>
<keyword evidence="1" id="KW-0547">Nucleotide-binding</keyword>
<proteinExistence type="predicted"/>
<dbReference type="InterPro" id="IPR011009">
    <property type="entry name" value="Kinase-like_dom_sf"/>
</dbReference>
<dbReference type="AlphaFoldDB" id="A0A8S2ZPZ0"/>
<accession>A0A8S2ZPZ0</accession>